<dbReference type="HOGENOM" id="CLU_1987771_0_0_4"/>
<dbReference type="EMBL" id="CP002521">
    <property type="protein sequence ID" value="ADX46315.1"/>
    <property type="molecule type" value="Genomic_DNA"/>
</dbReference>
<sequence>MISFIFPNIFFQDPGLLLQFYVVELSLFEISADYGMNSRLIVAKENPNVGLVISEGDPAPVSSRPLFTMVVTEIEALFHRLANFNFSTGAELLTKQSLFEWPLGQNMTLKDPAGNIFIIERPYAA</sequence>
<dbReference type="Proteomes" id="UP000002482">
    <property type="component" value="Chromosome"/>
</dbReference>
<name>F0QD71_PARA1</name>
<protein>
    <recommendedName>
        <fullName evidence="3">Glyoxalase/bleomycin resistance/dioxygenase family protein</fullName>
    </recommendedName>
</protein>
<dbReference type="RefSeq" id="WP_013594819.1">
    <property type="nucleotide sequence ID" value="NC_015138.1"/>
</dbReference>
<reference evidence="1" key="1">
    <citation type="submission" date="2011-02" db="EMBL/GenBank/DDBJ databases">
        <title>Complete sequence of Acidovorax avenae subsp. avenae ATCC 19860.</title>
        <authorList>
            <consortium name="US DOE Joint Genome Institute"/>
            <person name="Lucas S."/>
            <person name="Copeland A."/>
            <person name="Lapidus A."/>
            <person name="Cheng J.-F."/>
            <person name="Goodwin L."/>
            <person name="Pitluck S."/>
            <person name="Chertkov O."/>
            <person name="Held B."/>
            <person name="Detter J.C."/>
            <person name="Han C."/>
            <person name="Tapia R."/>
            <person name="Land M."/>
            <person name="Hauser L."/>
            <person name="Kyrpides N."/>
            <person name="Ivanova N."/>
            <person name="Ovchinnikova G."/>
            <person name="Pagani I."/>
            <person name="Gordon S."/>
            <person name="Woyke T."/>
        </authorList>
    </citation>
    <scope>NUCLEOTIDE SEQUENCE</scope>
    <source>
        <strain evidence="1">ATCC 19860</strain>
    </source>
</reference>
<accession>F0QD71</accession>
<dbReference type="InterPro" id="IPR029068">
    <property type="entry name" value="Glyas_Bleomycin-R_OHBP_Dase"/>
</dbReference>
<gene>
    <name evidence="1" type="ordered locus">Acav_2403</name>
</gene>
<dbReference type="AlphaFoldDB" id="F0QD71"/>
<evidence type="ECO:0000313" key="1">
    <source>
        <dbReference type="EMBL" id="ADX46315.1"/>
    </source>
</evidence>
<proteinExistence type="predicted"/>
<dbReference type="KEGG" id="aaa:Acav_2403"/>
<evidence type="ECO:0008006" key="3">
    <source>
        <dbReference type="Google" id="ProtNLM"/>
    </source>
</evidence>
<dbReference type="OrthoDB" id="8818176at2"/>
<dbReference type="GeneID" id="34235272"/>
<organism evidence="1 2">
    <name type="scientific">Paracidovorax avenae (strain ATCC 19860 / DSM 7227 / CCUG 15838 / JCM 20985 / LMG 2117 / NCPPB 1011)</name>
    <name type="common">Acidovorax avenae</name>
    <dbReference type="NCBI Taxonomy" id="643561"/>
    <lineage>
        <taxon>Bacteria</taxon>
        <taxon>Pseudomonadati</taxon>
        <taxon>Pseudomonadota</taxon>
        <taxon>Betaproteobacteria</taxon>
        <taxon>Burkholderiales</taxon>
        <taxon>Comamonadaceae</taxon>
        <taxon>Paracidovorax</taxon>
    </lineage>
</organism>
<evidence type="ECO:0000313" key="2">
    <source>
        <dbReference type="Proteomes" id="UP000002482"/>
    </source>
</evidence>
<keyword evidence="2" id="KW-1185">Reference proteome</keyword>
<dbReference type="SUPFAM" id="SSF54593">
    <property type="entry name" value="Glyoxalase/Bleomycin resistance protein/Dihydroxybiphenyl dioxygenase"/>
    <property type="match status" value="1"/>
</dbReference>